<dbReference type="Proteomes" id="UP001646141">
    <property type="component" value="Unassembled WGS sequence"/>
</dbReference>
<dbReference type="RefSeq" id="WP_202383213.1">
    <property type="nucleotide sequence ID" value="NZ_BAAAMA010000011.1"/>
</dbReference>
<evidence type="ECO:0000313" key="3">
    <source>
        <dbReference type="EMBL" id="MBL3691032.1"/>
    </source>
</evidence>
<keyword evidence="4" id="KW-1185">Reference proteome</keyword>
<comment type="caution">
    <text evidence="3">The sequence shown here is derived from an EMBL/GenBank/DDBJ whole genome shotgun (WGS) entry which is preliminary data.</text>
</comment>
<dbReference type="SUPFAM" id="SSF55811">
    <property type="entry name" value="Nudix"/>
    <property type="match status" value="1"/>
</dbReference>
<evidence type="ECO:0000313" key="4">
    <source>
        <dbReference type="Proteomes" id="UP001646141"/>
    </source>
</evidence>
<gene>
    <name evidence="3" type="ORF">D3226_13890</name>
</gene>
<evidence type="ECO:0000256" key="1">
    <source>
        <dbReference type="ARBA" id="ARBA00022801"/>
    </source>
</evidence>
<dbReference type="PANTHER" id="PTHR11839:SF31">
    <property type="entry name" value="ADP-RIBOSE PYROPHOSPHATASE"/>
    <property type="match status" value="1"/>
</dbReference>
<feature type="domain" description="Nudix hydrolase" evidence="2">
    <location>
        <begin position="52"/>
        <end position="185"/>
    </location>
</feature>
<sequence length="219" mass="24093">MSNQPQQAGAPLADAPAEVEVLASELLVQGHVWDVRRDRFRFGDGELVRDYLDHPGAVAVLAIDDANRVLLIQQYRHAIAHRDWEIPAGLMDMPGESGLAGAQRELAEEADLQAERWDLLLDLYLSPGGTSEAMRIFLARGLRPAEHDYVRGEEEAELVPHWVPLEEAVAAALDGRIQNAVTVSAVLAAEAARSRGWATLRDPEQPWTARAAARGERSR</sequence>
<reference evidence="3 4" key="1">
    <citation type="submission" date="2018-09" db="EMBL/GenBank/DDBJ databases">
        <title>Comparative genomics of Leucobacter spp.</title>
        <authorList>
            <person name="Reis A.C."/>
            <person name="Kolvenbach B.A."/>
            <person name="Corvini P.F.X."/>
            <person name="Nunes O.C."/>
        </authorList>
    </citation>
    <scope>NUCLEOTIDE SEQUENCE [LARGE SCALE GENOMIC DNA]</scope>
    <source>
        <strain evidence="3 4">L-1</strain>
    </source>
</reference>
<name>A0ABS1SSA2_9MICO</name>
<accession>A0ABS1SSA2</accession>
<dbReference type="InterPro" id="IPR000086">
    <property type="entry name" value="NUDIX_hydrolase_dom"/>
</dbReference>
<dbReference type="GO" id="GO:0016787">
    <property type="term" value="F:hydrolase activity"/>
    <property type="evidence" value="ECO:0007669"/>
    <property type="project" value="UniProtKB-KW"/>
</dbReference>
<evidence type="ECO:0000259" key="2">
    <source>
        <dbReference type="PROSITE" id="PS51462"/>
    </source>
</evidence>
<dbReference type="Gene3D" id="3.90.79.10">
    <property type="entry name" value="Nucleoside Triphosphate Pyrophosphohydrolase"/>
    <property type="match status" value="1"/>
</dbReference>
<dbReference type="PANTHER" id="PTHR11839">
    <property type="entry name" value="UDP/ADP-SUGAR PYROPHOSPHATASE"/>
    <property type="match status" value="1"/>
</dbReference>
<dbReference type="EMBL" id="QYAD01000006">
    <property type="protein sequence ID" value="MBL3691032.1"/>
    <property type="molecule type" value="Genomic_DNA"/>
</dbReference>
<protein>
    <submittedName>
        <fullName evidence="3">NUDIX hydrolase</fullName>
    </submittedName>
</protein>
<dbReference type="CDD" id="cd24158">
    <property type="entry name" value="NUDIX_ADPRase_Rv1700"/>
    <property type="match status" value="1"/>
</dbReference>
<dbReference type="PROSITE" id="PS51462">
    <property type="entry name" value="NUDIX"/>
    <property type="match status" value="1"/>
</dbReference>
<dbReference type="InterPro" id="IPR015797">
    <property type="entry name" value="NUDIX_hydrolase-like_dom_sf"/>
</dbReference>
<proteinExistence type="predicted"/>
<keyword evidence="1 3" id="KW-0378">Hydrolase</keyword>
<organism evidence="3 4">
    <name type="scientific">Leucobacter chromiireducens subsp. chromiireducens</name>
    <dbReference type="NCBI Taxonomy" id="660067"/>
    <lineage>
        <taxon>Bacteria</taxon>
        <taxon>Bacillati</taxon>
        <taxon>Actinomycetota</taxon>
        <taxon>Actinomycetes</taxon>
        <taxon>Micrococcales</taxon>
        <taxon>Microbacteriaceae</taxon>
        <taxon>Leucobacter</taxon>
    </lineage>
</organism>
<dbReference type="Pfam" id="PF00293">
    <property type="entry name" value="NUDIX"/>
    <property type="match status" value="1"/>
</dbReference>